<evidence type="ECO:0000313" key="1">
    <source>
        <dbReference type="EMBL" id="EIT80646.1"/>
    </source>
</evidence>
<dbReference type="GO" id="GO:0004525">
    <property type="term" value="F:ribonuclease III activity"/>
    <property type="evidence" value="ECO:0007669"/>
    <property type="project" value="InterPro"/>
</dbReference>
<reference evidence="1 2" key="1">
    <citation type="journal article" date="2012" name="Eukaryot. Cell">
        <title>Draft genome sequence of Aspergillus oryzae strain 3.042.</title>
        <authorList>
            <person name="Zhao G."/>
            <person name="Yao Y."/>
            <person name="Qi W."/>
            <person name="Wang C."/>
            <person name="Hou L."/>
            <person name="Zeng B."/>
            <person name="Cao X."/>
        </authorList>
    </citation>
    <scope>NUCLEOTIDE SEQUENCE [LARGE SCALE GENOMIC DNA]</scope>
    <source>
        <strain evidence="1 2">3.042</strain>
    </source>
</reference>
<dbReference type="InterPro" id="IPR036389">
    <property type="entry name" value="RNase_III_sf"/>
</dbReference>
<gene>
    <name evidence="1" type="ORF">Ao3042_02829</name>
</gene>
<reference evidence="2" key="2">
    <citation type="submission" date="2012-06" db="EMBL/GenBank/DDBJ databases">
        <title>Comparative genomic analyses of Aspergillus oryzae 3.042 and A. oryzae RIB40 for soy-sauce fermentation.</title>
        <authorList>
            <person name="Zhao G."/>
            <person name="Hou L."/>
            <person name="Wang C."/>
            <person name="Cao X."/>
        </authorList>
    </citation>
    <scope>NUCLEOTIDE SEQUENCE [LARGE SCALE GENOMIC DNA]</scope>
    <source>
        <strain evidence="2">3.042</strain>
    </source>
</reference>
<dbReference type="HOGENOM" id="CLU_1948388_0_0_1"/>
<protein>
    <recommendedName>
        <fullName evidence="3">RNase III domain-containing protein</fullName>
    </recommendedName>
</protein>
<dbReference type="GO" id="GO:0006396">
    <property type="term" value="P:RNA processing"/>
    <property type="evidence" value="ECO:0007669"/>
    <property type="project" value="InterPro"/>
</dbReference>
<proteinExistence type="predicted"/>
<dbReference type="Proteomes" id="UP000002812">
    <property type="component" value="Unassembled WGS sequence"/>
</dbReference>
<accession>I8IN55</accession>
<dbReference type="Gene3D" id="1.10.1520.10">
    <property type="entry name" value="Ribonuclease III domain"/>
    <property type="match status" value="1"/>
</dbReference>
<name>I8IN55_ASPO3</name>
<evidence type="ECO:0000313" key="2">
    <source>
        <dbReference type="Proteomes" id="UP000002812"/>
    </source>
</evidence>
<dbReference type="OrthoDB" id="67027at2759"/>
<comment type="caution">
    <text evidence="1">The sequence shown here is derived from an EMBL/GenBank/DDBJ whole genome shotgun (WGS) entry which is preliminary data.</text>
</comment>
<dbReference type="SUPFAM" id="SSF69065">
    <property type="entry name" value="RNase III domain-like"/>
    <property type="match status" value="1"/>
</dbReference>
<evidence type="ECO:0008006" key="3">
    <source>
        <dbReference type="Google" id="ProtNLM"/>
    </source>
</evidence>
<sequence>MVTKDLGCRHMIQTYEGVLIRTDTRIQLIEQIINYTFTNPATIHEALRTPGSMAILTPHRLDGHKDLAQLGDAALRLVLAKDGYQAHATRARGPLARSSSSDIPFMLADDYSMDLLMLGYCRVVFCGWL</sequence>
<dbReference type="AlphaFoldDB" id="I8IN55"/>
<dbReference type="EMBL" id="AKHY01000113">
    <property type="protein sequence ID" value="EIT80646.1"/>
    <property type="molecule type" value="Genomic_DNA"/>
</dbReference>
<organism evidence="1 2">
    <name type="scientific">Aspergillus oryzae (strain 3.042)</name>
    <name type="common">Yellow koji mold</name>
    <dbReference type="NCBI Taxonomy" id="1160506"/>
    <lineage>
        <taxon>Eukaryota</taxon>
        <taxon>Fungi</taxon>
        <taxon>Dikarya</taxon>
        <taxon>Ascomycota</taxon>
        <taxon>Pezizomycotina</taxon>
        <taxon>Eurotiomycetes</taxon>
        <taxon>Eurotiomycetidae</taxon>
        <taxon>Eurotiales</taxon>
        <taxon>Aspergillaceae</taxon>
        <taxon>Aspergillus</taxon>
        <taxon>Aspergillus subgen. Circumdati</taxon>
    </lineage>
</organism>